<keyword evidence="1" id="KW-0812">Transmembrane</keyword>
<keyword evidence="1" id="KW-1133">Transmembrane helix</keyword>
<keyword evidence="3" id="KW-1185">Reference proteome</keyword>
<comment type="caution">
    <text evidence="2">The sequence shown here is derived from an EMBL/GenBank/DDBJ whole genome shotgun (WGS) entry which is preliminary data.</text>
</comment>
<reference evidence="2" key="1">
    <citation type="submission" date="2023-01" db="EMBL/GenBank/DDBJ databases">
        <authorList>
            <person name="Van Ghelder C."/>
            <person name="Rancurel C."/>
        </authorList>
    </citation>
    <scope>NUCLEOTIDE SEQUENCE</scope>
    <source>
        <strain evidence="2">CNCM I-4278</strain>
    </source>
</reference>
<proteinExistence type="predicted"/>
<name>A0A9W4UGI0_9PLEO</name>
<gene>
    <name evidence="2" type="ORF">PDIGIT_LOCUS7526</name>
</gene>
<sequence>MGPPSHGLRSTCFKLFPDIVRAFEILLQLFIQICFPLTFQPAGPVSEPQLTTAGLRPVLKHCSHPSQTCSHSSLEIAAYARSYRPSRGPSSPPLLDRFVPTDLSLSRPKSARSSPGHFFLWFFIFFAALSFFVSTPGPETNQPLAFCVPRASKLLLLLYILYPGRNHT</sequence>
<keyword evidence="1" id="KW-0472">Membrane</keyword>
<evidence type="ECO:0000313" key="2">
    <source>
        <dbReference type="EMBL" id="CAI6334466.1"/>
    </source>
</evidence>
<organism evidence="2 3">
    <name type="scientific">Periconia digitata</name>
    <dbReference type="NCBI Taxonomy" id="1303443"/>
    <lineage>
        <taxon>Eukaryota</taxon>
        <taxon>Fungi</taxon>
        <taxon>Dikarya</taxon>
        <taxon>Ascomycota</taxon>
        <taxon>Pezizomycotina</taxon>
        <taxon>Dothideomycetes</taxon>
        <taxon>Pleosporomycetidae</taxon>
        <taxon>Pleosporales</taxon>
        <taxon>Massarineae</taxon>
        <taxon>Periconiaceae</taxon>
        <taxon>Periconia</taxon>
    </lineage>
</organism>
<accession>A0A9W4UGI0</accession>
<dbReference type="EMBL" id="CAOQHR010000005">
    <property type="protein sequence ID" value="CAI6334466.1"/>
    <property type="molecule type" value="Genomic_DNA"/>
</dbReference>
<evidence type="ECO:0000313" key="3">
    <source>
        <dbReference type="Proteomes" id="UP001152607"/>
    </source>
</evidence>
<dbReference type="Proteomes" id="UP001152607">
    <property type="component" value="Unassembled WGS sequence"/>
</dbReference>
<feature type="transmembrane region" description="Helical" evidence="1">
    <location>
        <begin position="118"/>
        <end position="137"/>
    </location>
</feature>
<evidence type="ECO:0000256" key="1">
    <source>
        <dbReference type="SAM" id="Phobius"/>
    </source>
</evidence>
<protein>
    <submittedName>
        <fullName evidence="2">Uncharacterized protein</fullName>
    </submittedName>
</protein>
<dbReference type="AlphaFoldDB" id="A0A9W4UGI0"/>